<evidence type="ECO:0000259" key="2">
    <source>
        <dbReference type="Pfam" id="PF23985"/>
    </source>
</evidence>
<dbReference type="GeneID" id="37283512"/>
<dbReference type="Pfam" id="PF23960">
    <property type="entry name" value="DUF7289"/>
    <property type="match status" value="1"/>
</dbReference>
<dbReference type="RefSeq" id="WP_114585681.1">
    <property type="nucleotide sequence ID" value="NZ_CP031150.1"/>
</dbReference>
<accession>A0A345E2X1</accession>
<keyword evidence="1" id="KW-1133">Transmembrane helix</keyword>
<gene>
    <name evidence="3" type="ORF">DU500_08965</name>
</gene>
<dbReference type="OrthoDB" id="148042at2157"/>
<dbReference type="InterPro" id="IPR055713">
    <property type="entry name" value="DUF7289"/>
</dbReference>
<dbReference type="EMBL" id="CP031150">
    <property type="protein sequence ID" value="AXG06543.1"/>
    <property type="molecule type" value="Genomic_DNA"/>
</dbReference>
<keyword evidence="4" id="KW-1185">Reference proteome</keyword>
<name>A0A345E2X1_9EURY</name>
<keyword evidence="1" id="KW-0812">Transmembrane</keyword>
<evidence type="ECO:0000313" key="4">
    <source>
        <dbReference type="Proteomes" id="UP000253273"/>
    </source>
</evidence>
<proteinExistence type="predicted"/>
<protein>
    <recommendedName>
        <fullName evidence="2">DUF7308 domain-containing protein</fullName>
    </recommendedName>
</protein>
<dbReference type="KEGG" id="haj:DU500_08965"/>
<evidence type="ECO:0000256" key="1">
    <source>
        <dbReference type="SAM" id="Phobius"/>
    </source>
</evidence>
<dbReference type="InterPro" id="IPR055732">
    <property type="entry name" value="DUF7308"/>
</dbReference>
<feature type="transmembrane region" description="Helical" evidence="1">
    <location>
        <begin position="21"/>
        <end position="47"/>
    </location>
</feature>
<reference evidence="3 4" key="1">
    <citation type="submission" date="2018-07" db="EMBL/GenBank/DDBJ databases">
        <title>Genome sequences of Haloplanus sp. CBA1113.</title>
        <authorList>
            <person name="Kim Y.B."/>
            <person name="Roh S.W."/>
        </authorList>
    </citation>
    <scope>NUCLEOTIDE SEQUENCE [LARGE SCALE GENOMIC DNA]</scope>
    <source>
        <strain evidence="3 4">CBA1113</strain>
    </source>
</reference>
<keyword evidence="1" id="KW-0472">Membrane</keyword>
<sequence>MARSRVPRLYRFVRDRTAQAEPIGVVLVLGLVLASTTVVVAFGSAAIGDVQSRSELDRAENGMTLLDSRLSTVALGDSETQSVDLPTTSGGYTVDPDAGTIRIVHRNYDGSNDATLVPNTSLGAIVYRSDGASIAYQGGGVWRSYEDGSAQMVSPPEFHYRRGTLTFPLVRIEGSGSATGKATVSARSPGQGTPVYPDEATYPNGANYSNPVENGTVEVIIDSEYADAWGSYFSTRTDGDVSYPSSNTVAVELISIGTLGDFQMPPETQGITVRGMDSGHSLQDFSFTVRPQDTEESSFANLDWSLYAQQGQRQFEIHVGGNGVNDCNEDVALSLYYSDDGGDTHHGWYSDDYLETECGEVNGKPADGDEIWVDVDLTPPNGTADLNYEKVKNDNVHFKSGSKTLASDAKFDDHPPDPGVTYTSGDDEDLTLLTRHYFAKIGPGFDLIVADGNNAGIGESGSSGYIYYGGSGKVVTYLHITKHNVTAQVN</sequence>
<organism evidence="3 4">
    <name type="scientific">Haloplanus rubicundus</name>
    <dbReference type="NCBI Taxonomy" id="1547898"/>
    <lineage>
        <taxon>Archaea</taxon>
        <taxon>Methanobacteriati</taxon>
        <taxon>Methanobacteriota</taxon>
        <taxon>Stenosarchaea group</taxon>
        <taxon>Halobacteria</taxon>
        <taxon>Halobacteriales</taxon>
        <taxon>Haloferacaceae</taxon>
        <taxon>Haloplanus</taxon>
    </lineage>
</organism>
<feature type="domain" description="DUF7308" evidence="2">
    <location>
        <begin position="272"/>
        <end position="468"/>
    </location>
</feature>
<evidence type="ECO:0000313" key="3">
    <source>
        <dbReference type="EMBL" id="AXG06543.1"/>
    </source>
</evidence>
<dbReference type="Proteomes" id="UP000253273">
    <property type="component" value="Chromosome"/>
</dbReference>
<dbReference type="Pfam" id="PF23985">
    <property type="entry name" value="DUF7308"/>
    <property type="match status" value="1"/>
</dbReference>
<dbReference type="AlphaFoldDB" id="A0A345E2X1"/>